<evidence type="ECO:0000256" key="7">
    <source>
        <dbReference type="ARBA" id="ARBA00022833"/>
    </source>
</evidence>
<keyword evidence="3" id="KW-0479">Metal-binding</keyword>
<feature type="domain" description="RING-type" evidence="10">
    <location>
        <begin position="579"/>
        <end position="782"/>
    </location>
</feature>
<keyword evidence="2" id="KW-0808">Transferase</keyword>
<reference evidence="11 12" key="1">
    <citation type="submission" date="2016-11" db="EMBL/GenBank/DDBJ databases">
        <title>The macronuclear genome of Stentor coeruleus: a giant cell with tiny introns.</title>
        <authorList>
            <person name="Slabodnick M."/>
            <person name="Ruby J.G."/>
            <person name="Reiff S.B."/>
            <person name="Swart E.C."/>
            <person name="Gosai S."/>
            <person name="Prabakaran S."/>
            <person name="Witkowska E."/>
            <person name="Larue G.E."/>
            <person name="Fisher S."/>
            <person name="Freeman R.M."/>
            <person name="Gunawardena J."/>
            <person name="Chu W."/>
            <person name="Stover N.A."/>
            <person name="Gregory B.D."/>
            <person name="Nowacki M."/>
            <person name="Derisi J."/>
            <person name="Roy S.W."/>
            <person name="Marshall W.F."/>
            <person name="Sood P."/>
        </authorList>
    </citation>
    <scope>NUCLEOTIDE SEQUENCE [LARGE SCALE GENOMIC DNA]</scope>
    <source>
        <strain evidence="11">WM001</strain>
    </source>
</reference>
<dbReference type="PROSITE" id="PS00518">
    <property type="entry name" value="ZF_RING_1"/>
    <property type="match status" value="1"/>
</dbReference>
<evidence type="ECO:0000256" key="8">
    <source>
        <dbReference type="PROSITE-ProRule" id="PRU00175"/>
    </source>
</evidence>
<evidence type="ECO:0008006" key="13">
    <source>
        <dbReference type="Google" id="ProtNLM"/>
    </source>
</evidence>
<dbReference type="PROSITE" id="PS51873">
    <property type="entry name" value="TRIAD"/>
    <property type="match status" value="1"/>
</dbReference>
<dbReference type="PANTHER" id="PTHR22770">
    <property type="entry name" value="UBIQUITIN CONJUGATING ENZYME 7 INTERACTING PROTEIN-RELATED"/>
    <property type="match status" value="1"/>
</dbReference>
<keyword evidence="6" id="KW-0833">Ubl conjugation pathway</keyword>
<dbReference type="AlphaFoldDB" id="A0A1R2BTW3"/>
<evidence type="ECO:0000256" key="5">
    <source>
        <dbReference type="ARBA" id="ARBA00022771"/>
    </source>
</evidence>
<protein>
    <recommendedName>
        <fullName evidence="13">RING-type domain-containing protein</fullName>
    </recommendedName>
</protein>
<comment type="caution">
    <text evidence="11">The sequence shown here is derived from an EMBL/GenBank/DDBJ whole genome shotgun (WGS) entry which is preliminary data.</text>
</comment>
<accession>A0A1R2BTW3</accession>
<dbReference type="GO" id="GO:0097039">
    <property type="term" value="P:protein linear polyubiquitination"/>
    <property type="evidence" value="ECO:0007669"/>
    <property type="project" value="TreeGrafter"/>
</dbReference>
<keyword evidence="7" id="KW-0862">Zinc</keyword>
<evidence type="ECO:0000256" key="3">
    <source>
        <dbReference type="ARBA" id="ARBA00022723"/>
    </source>
</evidence>
<dbReference type="GO" id="GO:0000151">
    <property type="term" value="C:ubiquitin ligase complex"/>
    <property type="evidence" value="ECO:0007669"/>
    <property type="project" value="TreeGrafter"/>
</dbReference>
<dbReference type="GO" id="GO:0008270">
    <property type="term" value="F:zinc ion binding"/>
    <property type="evidence" value="ECO:0007669"/>
    <property type="project" value="UniProtKB-KW"/>
</dbReference>
<keyword evidence="5 8" id="KW-0863">Zinc-finger</keyword>
<evidence type="ECO:0000256" key="1">
    <source>
        <dbReference type="ARBA" id="ARBA00004906"/>
    </source>
</evidence>
<dbReference type="Proteomes" id="UP000187209">
    <property type="component" value="Unassembled WGS sequence"/>
</dbReference>
<name>A0A1R2BTW3_9CILI</name>
<dbReference type="EMBL" id="MPUH01000438">
    <property type="protein sequence ID" value="OMJ80107.1"/>
    <property type="molecule type" value="Genomic_DNA"/>
</dbReference>
<organism evidence="11 12">
    <name type="scientific">Stentor coeruleus</name>
    <dbReference type="NCBI Taxonomy" id="5963"/>
    <lineage>
        <taxon>Eukaryota</taxon>
        <taxon>Sar</taxon>
        <taxon>Alveolata</taxon>
        <taxon>Ciliophora</taxon>
        <taxon>Postciliodesmatophora</taxon>
        <taxon>Heterotrichea</taxon>
        <taxon>Heterotrichida</taxon>
        <taxon>Stentoridae</taxon>
        <taxon>Stentor</taxon>
    </lineage>
</organism>
<dbReference type="PROSITE" id="PS50089">
    <property type="entry name" value="ZF_RING_2"/>
    <property type="match status" value="1"/>
</dbReference>
<proteinExistence type="predicted"/>
<comment type="pathway">
    <text evidence="1">Protein modification; protein ubiquitination.</text>
</comment>
<dbReference type="InterPro" id="IPR018957">
    <property type="entry name" value="Znf_C3HC4_RING-type"/>
</dbReference>
<dbReference type="InterPro" id="IPR044066">
    <property type="entry name" value="TRIAD_supradom"/>
</dbReference>
<dbReference type="SMART" id="SM00184">
    <property type="entry name" value="RING"/>
    <property type="match status" value="3"/>
</dbReference>
<evidence type="ECO:0000256" key="6">
    <source>
        <dbReference type="ARBA" id="ARBA00022786"/>
    </source>
</evidence>
<evidence type="ECO:0000259" key="9">
    <source>
        <dbReference type="PROSITE" id="PS50089"/>
    </source>
</evidence>
<gene>
    <name evidence="11" type="ORF">SteCoe_19704</name>
</gene>
<feature type="domain" description="RING-type" evidence="9">
    <location>
        <begin position="583"/>
        <end position="632"/>
    </location>
</feature>
<dbReference type="Gene3D" id="3.30.40.10">
    <property type="entry name" value="Zinc/RING finger domain, C3HC4 (zinc finger)"/>
    <property type="match status" value="1"/>
</dbReference>
<dbReference type="GO" id="GO:0043161">
    <property type="term" value="P:proteasome-mediated ubiquitin-dependent protein catabolic process"/>
    <property type="evidence" value="ECO:0007669"/>
    <property type="project" value="TreeGrafter"/>
</dbReference>
<evidence type="ECO:0000256" key="2">
    <source>
        <dbReference type="ARBA" id="ARBA00022679"/>
    </source>
</evidence>
<keyword evidence="4" id="KW-0677">Repeat</keyword>
<dbReference type="GO" id="GO:0043130">
    <property type="term" value="F:ubiquitin binding"/>
    <property type="evidence" value="ECO:0007669"/>
    <property type="project" value="TreeGrafter"/>
</dbReference>
<dbReference type="InterPro" id="IPR001841">
    <property type="entry name" value="Znf_RING"/>
</dbReference>
<dbReference type="SUPFAM" id="SSF57850">
    <property type="entry name" value="RING/U-box"/>
    <property type="match status" value="3"/>
</dbReference>
<evidence type="ECO:0000256" key="4">
    <source>
        <dbReference type="ARBA" id="ARBA00022737"/>
    </source>
</evidence>
<dbReference type="InterPro" id="IPR051628">
    <property type="entry name" value="LUBAC_E3_Ligases"/>
</dbReference>
<evidence type="ECO:0000259" key="10">
    <source>
        <dbReference type="PROSITE" id="PS51873"/>
    </source>
</evidence>
<dbReference type="OrthoDB" id="69641at2759"/>
<dbReference type="InterPro" id="IPR013083">
    <property type="entry name" value="Znf_RING/FYVE/PHD"/>
</dbReference>
<evidence type="ECO:0000313" key="11">
    <source>
        <dbReference type="EMBL" id="OMJ80107.1"/>
    </source>
</evidence>
<sequence length="826" mass="95837">MQTFEVQSKDANKIYILCSDKCYPIPYSSIYTQNNSQATFTDIEIGDQIVFTSSYYQLKLPPLSPIQKTDDISKNLNFPCFFSKIFNFYRPIISGVRNKNVAFAVKILEYLHKRKNEYMKNKLREILDGYSLTVFEYVLEIENDEEAGSRMKWLENNLVILYDLGNNMFMKFNNSDEELARGLNVQIKFITIPSMAIEVKNTGGTAKFVFYKSADNLGILYDNIESYYLQGNKHITFIESYEKLGAYKKVKTNELQANIKETKQEISLIQNILTANIKSPKNSFPITESISNYLKYIKNFVPEISSFEALLQSSKCTYCHEINKVFQVQCNHKYCNECFKKIISLATQKYFVLNKLERKNYQKPKCIACLKNFSHSDIENNLSNYQEYKQNAEERVKLTCVCCKAVGKCKDFIIRCFHMCNQCLFENLRKGGKSCVYCKSSLIKKKSKYYSHRTRCDCCKIKFSSIRFYRKKLCKHNLCINCLKDCDSNKCIIDNQNFTSEVSSLNLEIPKTKICEQCGITYPYILSCDSLKPCDCSLCDSCLLEKPGNDPNSNLPFSSECRSCNIQFGKSFLSFASKYYKICTICYKINHDNNTYIIEECKHTFCHKCFDEYIDINIRDGNAENVMKCPYCAVKYSGAQLSKLIKKEVQDKVIYLIMQKAGKFLNCYNCKNEFMISSQDRRQQCSICNMVTCMRCKDIYHELNDEDCIEKFIAERIAEAEATNDPDGISQCPKCRLPYTKDPKCDHVKCIGLNCETEFCFRCSCIRSPTLRHGNHYHRPSCLHFSKSNTEDRYDSECSECFSNKELCLRPKNLKAPRRVSADEIT</sequence>
<evidence type="ECO:0000313" key="12">
    <source>
        <dbReference type="Proteomes" id="UP000187209"/>
    </source>
</evidence>
<dbReference type="InterPro" id="IPR017907">
    <property type="entry name" value="Znf_RING_CS"/>
</dbReference>
<keyword evidence="12" id="KW-1185">Reference proteome</keyword>
<dbReference type="Gene3D" id="1.20.120.1750">
    <property type="match status" value="1"/>
</dbReference>
<dbReference type="Pfam" id="PF00097">
    <property type="entry name" value="zf-C3HC4"/>
    <property type="match status" value="1"/>
</dbReference>
<dbReference type="GO" id="GO:0004842">
    <property type="term" value="F:ubiquitin-protein transferase activity"/>
    <property type="evidence" value="ECO:0007669"/>
    <property type="project" value="TreeGrafter"/>
</dbReference>
<dbReference type="PANTHER" id="PTHR22770:SF13">
    <property type="entry name" value="RING-TYPE DOMAIN-CONTAINING PROTEIN"/>
    <property type="match status" value="1"/>
</dbReference>